<evidence type="ECO:0000256" key="1">
    <source>
        <dbReference type="SAM" id="MobiDB-lite"/>
    </source>
</evidence>
<dbReference type="EMBL" id="KZ857474">
    <property type="protein sequence ID" value="RDX42897.1"/>
    <property type="molecule type" value="Genomic_DNA"/>
</dbReference>
<dbReference type="Proteomes" id="UP000256964">
    <property type="component" value="Unassembled WGS sequence"/>
</dbReference>
<gene>
    <name evidence="2" type="ORF">OH76DRAFT_1254538</name>
</gene>
<feature type="region of interest" description="Disordered" evidence="1">
    <location>
        <begin position="72"/>
        <end position="104"/>
    </location>
</feature>
<protein>
    <submittedName>
        <fullName evidence="2">Uncharacterized protein</fullName>
    </submittedName>
</protein>
<proteinExistence type="predicted"/>
<sequence length="104" mass="11305">MRPVPAPFGHSARTPPAAGIPLPIFADIIHPSKHYRPGISLNGWIACASRRLLDHTQNRPPDVANVLDSTIPYTGWSSSRTPVAPAGRDRTLRPPPSPAYERPV</sequence>
<keyword evidence="3" id="KW-1185">Reference proteome</keyword>
<reference evidence="2 3" key="1">
    <citation type="journal article" date="2018" name="Biotechnol. Biofuels">
        <title>Integrative visual omics of the white-rot fungus Polyporus brumalis exposes the biotechnological potential of its oxidative enzymes for delignifying raw plant biomass.</title>
        <authorList>
            <person name="Miyauchi S."/>
            <person name="Rancon A."/>
            <person name="Drula E."/>
            <person name="Hage H."/>
            <person name="Chaduli D."/>
            <person name="Favel A."/>
            <person name="Grisel S."/>
            <person name="Henrissat B."/>
            <person name="Herpoel-Gimbert I."/>
            <person name="Ruiz-Duenas F.J."/>
            <person name="Chevret D."/>
            <person name="Hainaut M."/>
            <person name="Lin J."/>
            <person name="Wang M."/>
            <person name="Pangilinan J."/>
            <person name="Lipzen A."/>
            <person name="Lesage-Meessen L."/>
            <person name="Navarro D."/>
            <person name="Riley R."/>
            <person name="Grigoriev I.V."/>
            <person name="Zhou S."/>
            <person name="Raouche S."/>
            <person name="Rosso M.N."/>
        </authorList>
    </citation>
    <scope>NUCLEOTIDE SEQUENCE [LARGE SCALE GENOMIC DNA]</scope>
    <source>
        <strain evidence="2 3">BRFM 1820</strain>
    </source>
</reference>
<accession>A0A371CRM7</accession>
<evidence type="ECO:0000313" key="2">
    <source>
        <dbReference type="EMBL" id="RDX42897.1"/>
    </source>
</evidence>
<evidence type="ECO:0000313" key="3">
    <source>
        <dbReference type="Proteomes" id="UP000256964"/>
    </source>
</evidence>
<feature type="compositionally biased region" description="Polar residues" evidence="1">
    <location>
        <begin position="72"/>
        <end position="81"/>
    </location>
</feature>
<name>A0A371CRM7_9APHY</name>
<organism evidence="2 3">
    <name type="scientific">Lentinus brumalis</name>
    <dbReference type="NCBI Taxonomy" id="2498619"/>
    <lineage>
        <taxon>Eukaryota</taxon>
        <taxon>Fungi</taxon>
        <taxon>Dikarya</taxon>
        <taxon>Basidiomycota</taxon>
        <taxon>Agaricomycotina</taxon>
        <taxon>Agaricomycetes</taxon>
        <taxon>Polyporales</taxon>
        <taxon>Polyporaceae</taxon>
        <taxon>Lentinus</taxon>
    </lineage>
</organism>
<dbReference type="AlphaFoldDB" id="A0A371CRM7"/>